<dbReference type="EMBL" id="MAVT02000455">
    <property type="protein sequence ID" value="POS75695.1"/>
    <property type="molecule type" value="Genomic_DNA"/>
</dbReference>
<dbReference type="Gene3D" id="1.20.120.520">
    <property type="entry name" value="nmb1532 protein domain like"/>
    <property type="match status" value="1"/>
</dbReference>
<sequence length="217" mass="23967">MPSPPKSPTIGIRYISDAVKSDHRLLERLYAKLTSSSSPTTPSNTTTATSLDHQRALCRRLAWELGRHLVAVELFIFPGTAHRAKQGNAAARERQRDMAQLRGELRALSAAAAADPAEDEARLTTAVGELGEHLLRRHIRDVERVDLVNIENVLSAQESEDLARDFERTVYFIPHGVREDDGEEDGFGVKAPYSSVEGLLDASPGELRAAMKKFPEE</sequence>
<name>A0A2P5HZL3_DIAHE</name>
<proteinExistence type="predicted"/>
<dbReference type="InterPro" id="IPR012312">
    <property type="entry name" value="Hemerythrin-like"/>
</dbReference>
<dbReference type="AlphaFoldDB" id="A0A2P5HZL3"/>
<dbReference type="Pfam" id="PF01814">
    <property type="entry name" value="Hemerythrin"/>
    <property type="match status" value="1"/>
</dbReference>
<protein>
    <recommendedName>
        <fullName evidence="1">Hemerythrin-like domain-containing protein</fullName>
    </recommendedName>
</protein>
<gene>
    <name evidence="2" type="ORF">DHEL01_v205912</name>
</gene>
<dbReference type="OrthoDB" id="9983919at2759"/>
<accession>A0A2P5HZL3</accession>
<organism evidence="2 3">
    <name type="scientific">Diaporthe helianthi</name>
    <dbReference type="NCBI Taxonomy" id="158607"/>
    <lineage>
        <taxon>Eukaryota</taxon>
        <taxon>Fungi</taxon>
        <taxon>Dikarya</taxon>
        <taxon>Ascomycota</taxon>
        <taxon>Pezizomycotina</taxon>
        <taxon>Sordariomycetes</taxon>
        <taxon>Sordariomycetidae</taxon>
        <taxon>Diaporthales</taxon>
        <taxon>Diaporthaceae</taxon>
        <taxon>Diaporthe</taxon>
    </lineage>
</organism>
<dbReference type="PANTHER" id="PTHR35585:SF1">
    <property type="entry name" value="HHE DOMAIN PROTEIN (AFU_ORTHOLOGUE AFUA_4G00730)"/>
    <property type="match status" value="1"/>
</dbReference>
<evidence type="ECO:0000313" key="2">
    <source>
        <dbReference type="EMBL" id="POS75695.1"/>
    </source>
</evidence>
<evidence type="ECO:0000313" key="3">
    <source>
        <dbReference type="Proteomes" id="UP000094444"/>
    </source>
</evidence>
<dbReference type="InParanoid" id="A0A2P5HZL3"/>
<comment type="caution">
    <text evidence="2">The sequence shown here is derived from an EMBL/GenBank/DDBJ whole genome shotgun (WGS) entry which is preliminary data.</text>
</comment>
<dbReference type="PANTHER" id="PTHR35585">
    <property type="entry name" value="HHE DOMAIN PROTEIN (AFU_ORTHOLOGUE AFUA_4G00730)"/>
    <property type="match status" value="1"/>
</dbReference>
<feature type="domain" description="Hemerythrin-like" evidence="1">
    <location>
        <begin position="16"/>
        <end position="145"/>
    </location>
</feature>
<keyword evidence="3" id="KW-1185">Reference proteome</keyword>
<reference evidence="2" key="1">
    <citation type="submission" date="2017-09" db="EMBL/GenBank/DDBJ databases">
        <title>Polyketide synthases of a Diaporthe helianthi virulent isolate.</title>
        <authorList>
            <person name="Baroncelli R."/>
        </authorList>
    </citation>
    <scope>NUCLEOTIDE SEQUENCE [LARGE SCALE GENOMIC DNA]</scope>
    <source>
        <strain evidence="2">7/96</strain>
    </source>
</reference>
<dbReference type="Proteomes" id="UP000094444">
    <property type="component" value="Unassembled WGS sequence"/>
</dbReference>
<dbReference type="STRING" id="158607.A0A2P5HZL3"/>
<evidence type="ECO:0000259" key="1">
    <source>
        <dbReference type="Pfam" id="PF01814"/>
    </source>
</evidence>